<dbReference type="Proteomes" id="UP000757232">
    <property type="component" value="Unassembled WGS sequence"/>
</dbReference>
<dbReference type="Gene3D" id="1.25.40.10">
    <property type="entry name" value="Tetratricopeptide repeat domain"/>
    <property type="match status" value="1"/>
</dbReference>
<dbReference type="OrthoDB" id="9991317at2759"/>
<protein>
    <recommendedName>
        <fullName evidence="1">CHAT domain-containing protein</fullName>
    </recommendedName>
</protein>
<gene>
    <name evidence="2" type="ORF">A7U60_g8091</name>
</gene>
<dbReference type="Pfam" id="PF12770">
    <property type="entry name" value="CHAT"/>
    <property type="match status" value="1"/>
</dbReference>
<evidence type="ECO:0000313" key="2">
    <source>
        <dbReference type="EMBL" id="OCB84870.1"/>
    </source>
</evidence>
<name>A0A9Q5MYW1_SANBA</name>
<organism evidence="2 3">
    <name type="scientific">Sanghuangporus baumii</name>
    <name type="common">Phellinus baumii</name>
    <dbReference type="NCBI Taxonomy" id="108892"/>
    <lineage>
        <taxon>Eukaryota</taxon>
        <taxon>Fungi</taxon>
        <taxon>Dikarya</taxon>
        <taxon>Basidiomycota</taxon>
        <taxon>Agaricomycotina</taxon>
        <taxon>Agaricomycetes</taxon>
        <taxon>Hymenochaetales</taxon>
        <taxon>Hymenochaetaceae</taxon>
        <taxon>Sanghuangporus</taxon>
    </lineage>
</organism>
<sequence>MTLNNLATSLSARFAHGGTAGDIEESIALFREALAHHPDSHRSRTLDNLARTLSAYRSGRIEDIEESIILHREALRLRPEGHPDHSSSLAGLANSVYTRYQKTGRGNDFEDCIALLKPPVLKLVSTFAGSAPMDSIGKSSRPLFDFRCVHNRDIALATCPRYKAYIVHAARFSCQPQSTSDANSGRGFIRHREGTIECEGSESRLIDFRRWIKHSPTDFQIVVVVWRPLLTSSESHPLASSMDENGVRTYNVTQHQRPMDSMLAQIRQLTEEQEKRLSDVRRIPGFEDFLGAASFESLQQAASEGPLVVVNHCESRCDALIVTSLKDIPCVCVPLDGEWYTEAIQLCDGLLQARQKPGVHSAKYDETLRQVMKVLWDRVVYKVVQRLKELGINEGAHIWWCPTSVLVSLPFHAAGPYEDARGRVKYLLDEHISSYTPTLKSLIHARSGLGSRNEKLLFVGDTRLAATKKERDAIRKPRRVDKTLLDERATRDAVIRALWKAGWVHFTCHGILAKEPFESSFKLFDGRLTLLNITRAHLPNAEFAFLSACHTAEQAPSFALDEMLHLAAAIQFCGFRSVVGTMWQLLDRDGPILAAAIYRYLVYETKEGEIRFNSAAAIREAASHCI</sequence>
<accession>A0A9Q5MYW1</accession>
<feature type="domain" description="CHAT" evidence="1">
    <location>
        <begin position="372"/>
        <end position="622"/>
    </location>
</feature>
<proteinExistence type="predicted"/>
<dbReference type="InterPro" id="IPR024983">
    <property type="entry name" value="CHAT_dom"/>
</dbReference>
<reference evidence="2" key="1">
    <citation type="submission" date="2016-06" db="EMBL/GenBank/DDBJ databases">
        <title>Draft Genome sequence of the fungus Inonotus baumii.</title>
        <authorList>
            <person name="Zhu H."/>
            <person name="Lin W."/>
        </authorList>
    </citation>
    <scope>NUCLEOTIDE SEQUENCE</scope>
    <source>
        <strain evidence="2">821</strain>
    </source>
</reference>
<keyword evidence="3" id="KW-1185">Reference proteome</keyword>
<dbReference type="InterPro" id="IPR011990">
    <property type="entry name" value="TPR-like_helical_dom_sf"/>
</dbReference>
<comment type="caution">
    <text evidence="2">The sequence shown here is derived from an EMBL/GenBank/DDBJ whole genome shotgun (WGS) entry which is preliminary data.</text>
</comment>
<dbReference type="AlphaFoldDB" id="A0A9Q5MYW1"/>
<dbReference type="EMBL" id="LNZH02000213">
    <property type="protein sequence ID" value="OCB84870.1"/>
    <property type="molecule type" value="Genomic_DNA"/>
</dbReference>
<evidence type="ECO:0000259" key="1">
    <source>
        <dbReference type="Pfam" id="PF12770"/>
    </source>
</evidence>
<evidence type="ECO:0000313" key="3">
    <source>
        <dbReference type="Proteomes" id="UP000757232"/>
    </source>
</evidence>